<evidence type="ECO:0000313" key="2">
    <source>
        <dbReference type="EMBL" id="KAF0324739.1"/>
    </source>
</evidence>
<protein>
    <submittedName>
        <fullName evidence="2">Cis-3-chloroacrylic acid</fullName>
    </submittedName>
</protein>
<dbReference type="InterPro" id="IPR028116">
    <property type="entry name" value="Cis-CaaD-like"/>
</dbReference>
<reference evidence="2 3" key="1">
    <citation type="submission" date="2019-12" db="EMBL/GenBank/DDBJ databases">
        <title>A genome sequence resource for the geographically widespread anthracnose pathogen Colletotrichum asianum.</title>
        <authorList>
            <person name="Meng Y."/>
        </authorList>
    </citation>
    <scope>NUCLEOTIDE SEQUENCE [LARGE SCALE GENOMIC DNA]</scope>
    <source>
        <strain evidence="2 3">ICMP 18580</strain>
    </source>
</reference>
<comment type="caution">
    <text evidence="2">The sequence shown here is derived from an EMBL/GenBank/DDBJ whole genome shotgun (WGS) entry which is preliminary data.</text>
</comment>
<gene>
    <name evidence="2" type="ORF">GQ607_007910</name>
</gene>
<evidence type="ECO:0000313" key="3">
    <source>
        <dbReference type="Proteomes" id="UP000434172"/>
    </source>
</evidence>
<proteinExistence type="predicted"/>
<dbReference type="InterPro" id="IPR014347">
    <property type="entry name" value="Tautomerase/MIF_sf"/>
</dbReference>
<accession>A0A8H3WCY3</accession>
<dbReference type="OrthoDB" id="9981319at2759"/>
<organism evidence="2 3">
    <name type="scientific">Colletotrichum asianum</name>
    <dbReference type="NCBI Taxonomy" id="702518"/>
    <lineage>
        <taxon>Eukaryota</taxon>
        <taxon>Fungi</taxon>
        <taxon>Dikarya</taxon>
        <taxon>Ascomycota</taxon>
        <taxon>Pezizomycotina</taxon>
        <taxon>Sordariomycetes</taxon>
        <taxon>Hypocreomycetidae</taxon>
        <taxon>Glomerellales</taxon>
        <taxon>Glomerellaceae</taxon>
        <taxon>Colletotrichum</taxon>
        <taxon>Colletotrichum gloeosporioides species complex</taxon>
    </lineage>
</organism>
<sequence>MPLYEVAHATPLSQPQQDALAEAITELHSNRFTVPRMFINVIFVDTSNTPTYIGGKRRHSNRITGRTRRGSRTREDFNALCGEIRATWARIVHPDVAEGKLPPPELELRAVFITGELVAGMKASFMTTAAGGELAWAKENYHAFEERADAGDEDFVDLVAELRTWPGFDVAR</sequence>
<keyword evidence="3" id="KW-1185">Reference proteome</keyword>
<dbReference type="Pfam" id="PF14832">
    <property type="entry name" value="Tautomerase_3"/>
    <property type="match status" value="1"/>
</dbReference>
<dbReference type="AlphaFoldDB" id="A0A8H3WCY3"/>
<name>A0A8H3WCY3_9PEZI</name>
<evidence type="ECO:0000259" key="1">
    <source>
        <dbReference type="Pfam" id="PF14832"/>
    </source>
</evidence>
<feature type="domain" description="Tautomerase cis-CaaD-like" evidence="1">
    <location>
        <begin position="1"/>
        <end position="98"/>
    </location>
</feature>
<dbReference type="EMBL" id="WOWK01000041">
    <property type="protein sequence ID" value="KAF0324739.1"/>
    <property type="molecule type" value="Genomic_DNA"/>
</dbReference>
<dbReference type="Gene3D" id="3.30.429.10">
    <property type="entry name" value="Macrophage Migration Inhibitory Factor"/>
    <property type="match status" value="1"/>
</dbReference>
<dbReference type="SUPFAM" id="SSF55331">
    <property type="entry name" value="Tautomerase/MIF"/>
    <property type="match status" value="1"/>
</dbReference>
<dbReference type="Proteomes" id="UP000434172">
    <property type="component" value="Unassembled WGS sequence"/>
</dbReference>